<dbReference type="KEGG" id="spap:H3Z74_04455"/>
<proteinExistence type="predicted"/>
<evidence type="ECO:0000256" key="1">
    <source>
        <dbReference type="SAM" id="MobiDB-lite"/>
    </source>
</evidence>
<protein>
    <recommendedName>
        <fullName evidence="4">TrbI/VirB10 family protein</fullName>
    </recommendedName>
</protein>
<keyword evidence="3" id="KW-1185">Reference proteome</keyword>
<sequence>MPSAAGAQATEAMPAAAAAATPEPSPVADGFARIPANTPVNFEIVDALSSKTSKVDQMFAIRLLDPVTVDGKVVLPAGIVGEGQVVHAAKATGLGKAGELILAARYMQCGDSKIGLRGLKLGGTGQDKTGTLMAATIAVGVIATPLMFMKGGETIIPAKAFAHARLSKPVDIQMSPTPQCTGSGPMVAPSAESGPMTVPASAEPKPMVVPTSSPATQTPATVPASVSNQEGKSE</sequence>
<feature type="compositionally biased region" description="Low complexity" evidence="1">
    <location>
        <begin position="208"/>
        <end position="226"/>
    </location>
</feature>
<organism evidence="2 3">
    <name type="scientific">Sphingomonas alpina</name>
    <dbReference type="NCBI Taxonomy" id="653931"/>
    <lineage>
        <taxon>Bacteria</taxon>
        <taxon>Pseudomonadati</taxon>
        <taxon>Pseudomonadota</taxon>
        <taxon>Alphaproteobacteria</taxon>
        <taxon>Sphingomonadales</taxon>
        <taxon>Sphingomonadaceae</taxon>
        <taxon>Sphingomonas</taxon>
    </lineage>
</organism>
<evidence type="ECO:0000313" key="2">
    <source>
        <dbReference type="EMBL" id="QNQ10477.1"/>
    </source>
</evidence>
<dbReference type="Proteomes" id="UP000516148">
    <property type="component" value="Chromosome"/>
</dbReference>
<gene>
    <name evidence="2" type="ORF">H3Z74_04455</name>
</gene>
<name>A0A7H0LLC4_9SPHN</name>
<feature type="region of interest" description="Disordered" evidence="1">
    <location>
        <begin position="173"/>
        <end position="234"/>
    </location>
</feature>
<dbReference type="RefSeq" id="WP_187762775.1">
    <property type="nucleotide sequence ID" value="NZ_CP061038.1"/>
</dbReference>
<dbReference type="EMBL" id="CP061038">
    <property type="protein sequence ID" value="QNQ10477.1"/>
    <property type="molecule type" value="Genomic_DNA"/>
</dbReference>
<dbReference type="AlphaFoldDB" id="A0A7H0LLC4"/>
<feature type="region of interest" description="Disordered" evidence="1">
    <location>
        <begin position="1"/>
        <end position="21"/>
    </location>
</feature>
<accession>A0A7H0LLC4</accession>
<evidence type="ECO:0000313" key="3">
    <source>
        <dbReference type="Proteomes" id="UP000516148"/>
    </source>
</evidence>
<evidence type="ECO:0008006" key="4">
    <source>
        <dbReference type="Google" id="ProtNLM"/>
    </source>
</evidence>
<reference evidence="2 3" key="1">
    <citation type="submission" date="2020-09" db="EMBL/GenBank/DDBJ databases">
        <title>Sphingomonas sp., a new species isolated from pork steak.</title>
        <authorList>
            <person name="Heidler von Heilborn D."/>
        </authorList>
    </citation>
    <scope>NUCLEOTIDE SEQUENCE [LARGE SCALE GENOMIC DNA]</scope>
    <source>
        <strain evidence="3">S8-3T</strain>
    </source>
</reference>